<protein>
    <submittedName>
        <fullName evidence="1">Phage P2 GpU</fullName>
    </submittedName>
</protein>
<gene>
    <name evidence="1" type="ORF">SAMN02745174_02038</name>
</gene>
<reference evidence="1 2" key="1">
    <citation type="submission" date="2017-02" db="EMBL/GenBank/DDBJ databases">
        <authorList>
            <person name="Peterson S.W."/>
        </authorList>
    </citation>
    <scope>NUCLEOTIDE SEQUENCE [LARGE SCALE GENOMIC DNA]</scope>
    <source>
        <strain evidence="1 2">ATCC 700028</strain>
    </source>
</reference>
<dbReference type="AlphaFoldDB" id="A0A1T4PTF8"/>
<proteinExistence type="predicted"/>
<dbReference type="Proteomes" id="UP000191153">
    <property type="component" value="Unassembled WGS sequence"/>
</dbReference>
<dbReference type="RefSeq" id="WP_078694491.1">
    <property type="nucleotide sequence ID" value="NZ_FUWX01000016.1"/>
</dbReference>
<evidence type="ECO:0000313" key="2">
    <source>
        <dbReference type="Proteomes" id="UP000191153"/>
    </source>
</evidence>
<sequence length="201" mass="22998">MSYKSDLINEGKRIIYENLASNYSIFDNLGKIGVYGDISFRVNSNYILTPSSIKKTKGNQTYKHEGINSPDVTEFKKRNLRTISLPVKLIYDFVDIQTVLKKLERMVENGEIYPLIIGGEPLSENSFLLTSVDEEVTSTDAYGTTIVSSLTLNFEEYIDTVIRGSFISPKFLKQNDTYTSDNKIIREVNKNILKEVNKRLW</sequence>
<accession>A0A1T4PTF8</accession>
<dbReference type="EMBL" id="FUWX01000016">
    <property type="protein sequence ID" value="SJZ94944.1"/>
    <property type="molecule type" value="Genomic_DNA"/>
</dbReference>
<name>A0A1T4PTF8_9FUSO</name>
<dbReference type="InterPro" id="IPR009734">
    <property type="entry name" value="Myoviridae_GpU"/>
</dbReference>
<organism evidence="1 2">
    <name type="scientific">Cetobacterium ceti</name>
    <dbReference type="NCBI Taxonomy" id="180163"/>
    <lineage>
        <taxon>Bacteria</taxon>
        <taxon>Fusobacteriati</taxon>
        <taxon>Fusobacteriota</taxon>
        <taxon>Fusobacteriia</taxon>
        <taxon>Fusobacteriales</taxon>
        <taxon>Fusobacteriaceae</taxon>
        <taxon>Cetobacterium</taxon>
    </lineage>
</organism>
<dbReference type="STRING" id="180163.SAMN02745174_02038"/>
<keyword evidence="2" id="KW-1185">Reference proteome</keyword>
<dbReference type="OrthoDB" id="9815316at2"/>
<dbReference type="Pfam" id="PF06995">
    <property type="entry name" value="Phage_P2_GpU"/>
    <property type="match status" value="1"/>
</dbReference>
<evidence type="ECO:0000313" key="1">
    <source>
        <dbReference type="EMBL" id="SJZ94944.1"/>
    </source>
</evidence>